<accession>A0A9W6XFX8</accession>
<proteinExistence type="predicted"/>
<reference evidence="2" key="1">
    <citation type="submission" date="2023-04" db="EMBL/GenBank/DDBJ databases">
        <title>Phytophthora lilii NBRC 32176.</title>
        <authorList>
            <person name="Ichikawa N."/>
            <person name="Sato H."/>
            <person name="Tonouchi N."/>
        </authorList>
    </citation>
    <scope>NUCLEOTIDE SEQUENCE</scope>
    <source>
        <strain evidence="2">NBRC 32176</strain>
    </source>
</reference>
<dbReference type="AlphaFoldDB" id="A0A9W6XFX8"/>
<organism evidence="2 3">
    <name type="scientific">Phytophthora lilii</name>
    <dbReference type="NCBI Taxonomy" id="2077276"/>
    <lineage>
        <taxon>Eukaryota</taxon>
        <taxon>Sar</taxon>
        <taxon>Stramenopiles</taxon>
        <taxon>Oomycota</taxon>
        <taxon>Peronosporomycetes</taxon>
        <taxon>Peronosporales</taxon>
        <taxon>Peronosporaceae</taxon>
        <taxon>Phytophthora</taxon>
    </lineage>
</organism>
<gene>
    <name evidence="2" type="ORF">Plil01_001587000</name>
</gene>
<keyword evidence="3" id="KW-1185">Reference proteome</keyword>
<protein>
    <submittedName>
        <fullName evidence="2">Unnamed protein product</fullName>
    </submittedName>
</protein>
<feature type="chain" id="PRO_5040787728" evidence="1">
    <location>
        <begin position="19"/>
        <end position="142"/>
    </location>
</feature>
<evidence type="ECO:0000313" key="3">
    <source>
        <dbReference type="Proteomes" id="UP001165083"/>
    </source>
</evidence>
<comment type="caution">
    <text evidence="2">The sequence shown here is derived from an EMBL/GenBank/DDBJ whole genome shotgun (WGS) entry which is preliminary data.</text>
</comment>
<evidence type="ECO:0000313" key="2">
    <source>
        <dbReference type="EMBL" id="GMF37779.1"/>
    </source>
</evidence>
<evidence type="ECO:0000256" key="1">
    <source>
        <dbReference type="SAM" id="SignalP"/>
    </source>
</evidence>
<feature type="signal peptide" evidence="1">
    <location>
        <begin position="1"/>
        <end position="18"/>
    </location>
</feature>
<keyword evidence="1" id="KW-0732">Signal</keyword>
<sequence>MSLKLILILLIATAVVSGGFASAEDATLAGIADTAPDTKLIDFDNKVRRLKKNLRRNPKVSGEDEERIVPVAAYTAAYLRTRPSFSTQTSQNILHAVENHEPLPKWAKALLVVLGLAAAGGTIFGSVKLANLINNAAVGSSN</sequence>
<dbReference type="OrthoDB" id="129842at2759"/>
<dbReference type="Proteomes" id="UP001165083">
    <property type="component" value="Unassembled WGS sequence"/>
</dbReference>
<dbReference type="EMBL" id="BSXW01001577">
    <property type="protein sequence ID" value="GMF37779.1"/>
    <property type="molecule type" value="Genomic_DNA"/>
</dbReference>
<name>A0A9W6XFX8_9STRA</name>